<evidence type="ECO:0000256" key="1">
    <source>
        <dbReference type="ARBA" id="ARBA00022490"/>
    </source>
</evidence>
<dbReference type="GO" id="GO:0005874">
    <property type="term" value="C:microtubule"/>
    <property type="evidence" value="ECO:0007669"/>
    <property type="project" value="UniProtKB-KW"/>
</dbReference>
<evidence type="ECO:0000313" key="7">
    <source>
        <dbReference type="EMBL" id="CAG7820693.1"/>
    </source>
</evidence>
<dbReference type="PANTHER" id="PTHR19302">
    <property type="entry name" value="GAMMA TUBULIN COMPLEX PROTEIN"/>
    <property type="match status" value="1"/>
</dbReference>
<reference evidence="7" key="1">
    <citation type="submission" date="2021-06" db="EMBL/GenBank/DDBJ databases">
        <authorList>
            <person name="Hodson N. C."/>
            <person name="Mongue J. A."/>
            <person name="Jaron S. K."/>
        </authorList>
    </citation>
    <scope>NUCLEOTIDE SEQUENCE</scope>
</reference>
<dbReference type="GO" id="GO:0043015">
    <property type="term" value="F:gamma-tubulin binding"/>
    <property type="evidence" value="ECO:0007669"/>
    <property type="project" value="InterPro"/>
</dbReference>
<dbReference type="InterPro" id="IPR041470">
    <property type="entry name" value="GCP_N"/>
</dbReference>
<evidence type="ECO:0000259" key="6">
    <source>
        <dbReference type="Pfam" id="PF17681"/>
    </source>
</evidence>
<dbReference type="AlphaFoldDB" id="A0A8J2PFY2"/>
<dbReference type="InterPro" id="IPR007259">
    <property type="entry name" value="GCP"/>
</dbReference>
<gene>
    <name evidence="7" type="ORF">AFUS01_LOCUS31070</name>
</gene>
<dbReference type="Pfam" id="PF17681">
    <property type="entry name" value="GCP_N_terminal"/>
    <property type="match status" value="1"/>
</dbReference>
<proteinExistence type="inferred from homology"/>
<dbReference type="InterPro" id="IPR040457">
    <property type="entry name" value="GCP_C"/>
</dbReference>
<comment type="subcellular location">
    <subcellularLocation>
        <location evidence="4">Cytoplasm</location>
        <location evidence="4">Cytoskeleton</location>
        <location evidence="4">Microtubule organizing center</location>
    </subcellularLocation>
</comment>
<evidence type="ECO:0000313" key="8">
    <source>
        <dbReference type="Proteomes" id="UP000708208"/>
    </source>
</evidence>
<accession>A0A8J2PFY2</accession>
<evidence type="ECO:0000256" key="2">
    <source>
        <dbReference type="ARBA" id="ARBA00022701"/>
    </source>
</evidence>
<feature type="domain" description="Gamma tubulin complex component protein N-terminal" evidence="6">
    <location>
        <begin position="198"/>
        <end position="483"/>
    </location>
</feature>
<organism evidence="7 8">
    <name type="scientific">Allacma fusca</name>
    <dbReference type="NCBI Taxonomy" id="39272"/>
    <lineage>
        <taxon>Eukaryota</taxon>
        <taxon>Metazoa</taxon>
        <taxon>Ecdysozoa</taxon>
        <taxon>Arthropoda</taxon>
        <taxon>Hexapoda</taxon>
        <taxon>Collembola</taxon>
        <taxon>Symphypleona</taxon>
        <taxon>Sminthuridae</taxon>
        <taxon>Allacma</taxon>
    </lineage>
</organism>
<dbReference type="GO" id="GO:0000922">
    <property type="term" value="C:spindle pole"/>
    <property type="evidence" value="ECO:0007669"/>
    <property type="project" value="InterPro"/>
</dbReference>
<dbReference type="GO" id="GO:0031122">
    <property type="term" value="P:cytoplasmic microtubule organization"/>
    <property type="evidence" value="ECO:0007669"/>
    <property type="project" value="TreeGrafter"/>
</dbReference>
<keyword evidence="3 4" id="KW-0206">Cytoskeleton</keyword>
<evidence type="ECO:0000256" key="3">
    <source>
        <dbReference type="ARBA" id="ARBA00023212"/>
    </source>
</evidence>
<keyword evidence="8" id="KW-1185">Reference proteome</keyword>
<dbReference type="GO" id="GO:0051225">
    <property type="term" value="P:spindle assembly"/>
    <property type="evidence" value="ECO:0007669"/>
    <property type="project" value="TreeGrafter"/>
</dbReference>
<protein>
    <recommendedName>
        <fullName evidence="4">Gamma-tubulin complex component</fullName>
    </recommendedName>
</protein>
<comment type="caution">
    <text evidence="7">The sequence shown here is derived from an EMBL/GenBank/DDBJ whole genome shotgun (WGS) entry which is preliminary data.</text>
</comment>
<comment type="similarity">
    <text evidence="4">Belongs to the TUBGCP family.</text>
</comment>
<dbReference type="Proteomes" id="UP000708208">
    <property type="component" value="Unassembled WGS sequence"/>
</dbReference>
<sequence length="1002" mass="114708">MGSIPIVAANEAYHDAFKSSGDSFKKSMFTFRFGVCIPGLIYEMPLLGGIDEQNLEGCPQIKGQWGYQCSIGRSLILMIEMESLDKDEGYISPLETLESRGVFSRRKRVTSVTSNSWDRASEAGDDFQNDGGNASFVTEIIRNSSAIIDSLWLTLPESQACRMTGITEENNLTFESSTILEVVRSTERVKYISLNEFIRDTVDLLCGKQSHTYILKGGTDFQKQPAVLIHGLTPSAVACYSAQYLPTGSNIVKLSQIDEHFHFQTFVLQSASKVCVSFVKFIKDFLKVYQAIVMLKRGSIKTLTSLRTFFWPYQQQIQTLVNIMEEQVFASPVILLKNLNDFMLKTEVPWVSDMLQNLLISCASAYFWYVSDWIFRGKLHSPLEFHITRNRTAVNQNRKFWTHQFAQNDEIPLFLKKFKNYMFDTGRVVNLMQELETNNLPTCFDHDTDLFIKLKLSHQSVVKLLLAHEAKISAFLHECSYLQAEIEDAVSKTTKMDMQVDQATVDKSASEYLLRHESTKLKRILEEQEIKQTKMTSILQEMEDARYARLRQAMDDLFENKKAKSVAETIEQNQAKREYELTEKYCGQFDFVSLSGQIAEHPIAAVNDNKKNYVSSSQLSIPIEGIPLVVEQRLLFRKRLKSMIFNTSDGGNDSSESPTEECDAFLTNRFLSLSVEIPLMTHHKMVNLALLHHIIVTKQLFRHVKILQDYILLQNGLFGQFLCGKLIERVKSGLLRKKEDIPGQLTALNQCIEEVLQFTADSDEIAFLDRLKFDRIEEDPSPEKFDSPGKAVPAPSRRKKQTITSEYEVLNSICLRYTVDWPLNIFFTEEFFQKYQNVFILQMQLYRSEILLEKTAKILKCKATRSPQLNELLYCRYVMLHFVRSLRSYINVTVIHSSWTELTSSFGKMDSVEKIYELLVHHIKTVISNCLLGPKAKSVMKLITSQLTVIESFCAKIETGASSINWAAGGKIPAKEFKILVQTFKVFQEIEKVFVQGKELIL</sequence>
<dbReference type="GO" id="GO:0007020">
    <property type="term" value="P:microtubule nucleation"/>
    <property type="evidence" value="ECO:0007669"/>
    <property type="project" value="InterPro"/>
</dbReference>
<dbReference type="PANTHER" id="PTHR19302:SF70">
    <property type="entry name" value="GAMMA-TUBULIN COMPLEX COMPONENT 6"/>
    <property type="match status" value="1"/>
</dbReference>
<keyword evidence="1 4" id="KW-0963">Cytoplasm</keyword>
<dbReference type="GO" id="GO:0000930">
    <property type="term" value="C:gamma-tubulin complex"/>
    <property type="evidence" value="ECO:0007669"/>
    <property type="project" value="TreeGrafter"/>
</dbReference>
<dbReference type="GO" id="GO:0051011">
    <property type="term" value="F:microtubule minus-end binding"/>
    <property type="evidence" value="ECO:0007669"/>
    <property type="project" value="TreeGrafter"/>
</dbReference>
<dbReference type="OrthoDB" id="775571at2759"/>
<evidence type="ECO:0000259" key="5">
    <source>
        <dbReference type="Pfam" id="PF04130"/>
    </source>
</evidence>
<dbReference type="GO" id="GO:0051321">
    <property type="term" value="P:meiotic cell cycle"/>
    <property type="evidence" value="ECO:0007669"/>
    <property type="project" value="TreeGrafter"/>
</dbReference>
<evidence type="ECO:0000256" key="4">
    <source>
        <dbReference type="RuleBase" id="RU363050"/>
    </source>
</evidence>
<dbReference type="Pfam" id="PF04130">
    <property type="entry name" value="GCP_C_terminal"/>
    <property type="match status" value="1"/>
</dbReference>
<dbReference type="EMBL" id="CAJVCH010486901">
    <property type="protein sequence ID" value="CAG7820693.1"/>
    <property type="molecule type" value="Genomic_DNA"/>
</dbReference>
<feature type="domain" description="Gamma tubulin complex component C-terminal" evidence="5">
    <location>
        <begin position="700"/>
        <end position="959"/>
    </location>
</feature>
<dbReference type="GO" id="GO:0000278">
    <property type="term" value="P:mitotic cell cycle"/>
    <property type="evidence" value="ECO:0007669"/>
    <property type="project" value="TreeGrafter"/>
</dbReference>
<keyword evidence="2 4" id="KW-0493">Microtubule</keyword>
<name>A0A8J2PFY2_9HEXA</name>